<dbReference type="PANTHER" id="PTHR37810:SF5">
    <property type="entry name" value="IMMUNITY PROTEIN SDPI"/>
    <property type="match status" value="1"/>
</dbReference>
<dbReference type="GO" id="GO:0009636">
    <property type="term" value="P:response to toxic substance"/>
    <property type="evidence" value="ECO:0007669"/>
    <property type="project" value="TreeGrafter"/>
</dbReference>
<dbReference type="Pfam" id="PF07853">
    <property type="entry name" value="DUF1648"/>
    <property type="match status" value="1"/>
</dbReference>
<comment type="caution">
    <text evidence="2">The sequence shown here is derived from an EMBL/GenBank/DDBJ whole genome shotgun (WGS) entry which is preliminary data.</text>
</comment>
<reference evidence="2 3" key="1">
    <citation type="submission" date="2016-06" db="EMBL/GenBank/DDBJ databases">
        <authorList>
            <person name="Haines A.N."/>
            <person name="Council K.R."/>
        </authorList>
    </citation>
    <scope>NUCLEOTIDE SEQUENCE [LARGE SCALE GENOMIC DNA]</scope>
    <source>
        <strain evidence="2 3">SP158-29</strain>
    </source>
</reference>
<dbReference type="OrthoDB" id="9808690at2"/>
<dbReference type="PANTHER" id="PTHR37810">
    <property type="entry name" value="IMMUNITY PROTEIN SDPI"/>
    <property type="match status" value="1"/>
</dbReference>
<dbReference type="RefSeq" id="WP_071519656.1">
    <property type="nucleotide sequence ID" value="NZ_LHAE01000006.1"/>
</dbReference>
<protein>
    <submittedName>
        <fullName evidence="2">Immunity protein SdpI</fullName>
    </submittedName>
</protein>
<proteinExistence type="predicted"/>
<evidence type="ECO:0000259" key="1">
    <source>
        <dbReference type="Pfam" id="PF07853"/>
    </source>
</evidence>
<dbReference type="Pfam" id="PF13630">
    <property type="entry name" value="SdpI"/>
    <property type="match status" value="1"/>
</dbReference>
<dbReference type="InterPro" id="IPR025962">
    <property type="entry name" value="SdpI/YhfL"/>
</dbReference>
<feature type="domain" description="DUF1648" evidence="1">
    <location>
        <begin position="13"/>
        <end position="61"/>
    </location>
</feature>
<accession>A0A1S1ZP07</accession>
<dbReference type="InterPro" id="IPR012867">
    <property type="entry name" value="DUF1648"/>
</dbReference>
<organism evidence="2 3">
    <name type="scientific">Streptococcus parauberis</name>
    <dbReference type="NCBI Taxonomy" id="1348"/>
    <lineage>
        <taxon>Bacteria</taxon>
        <taxon>Bacillati</taxon>
        <taxon>Bacillota</taxon>
        <taxon>Bacilli</taxon>
        <taxon>Lactobacillales</taxon>
        <taxon>Streptococcaceae</taxon>
        <taxon>Streptococcus</taxon>
    </lineage>
</organism>
<dbReference type="InterPro" id="IPR026272">
    <property type="entry name" value="SdpI"/>
</dbReference>
<sequence>MKINKKLLLITSLLTLLPLLFGLLLWNQLPEQVATHFGMNGQADDYSGKAFTVFFMPLFMMVMHLFVVFTTSLDPKAKKIGKIYKLTYWIIPPISIWVQTAVLLNAVKIVTFSGNSVLCLLGALFLILGNYLPKIGQNYTVGIKLPWTLNDEGNWKQTHRFASKNWVIGGLLLIVSGLFNIYPVVILIIDLILMILVPTIYSYLIYKKKLDITKN</sequence>
<gene>
    <name evidence="2" type="primary">sdpI</name>
    <name evidence="2" type="ORF">A9Y57_01752</name>
</gene>
<evidence type="ECO:0000313" key="2">
    <source>
        <dbReference type="EMBL" id="PCH11448.1"/>
    </source>
</evidence>
<dbReference type="Proteomes" id="UP000217465">
    <property type="component" value="Unassembled WGS sequence"/>
</dbReference>
<name>A0A1S1ZP07_9STRE</name>
<dbReference type="AlphaFoldDB" id="A0A1S1ZP07"/>
<evidence type="ECO:0000313" key="3">
    <source>
        <dbReference type="Proteomes" id="UP000217465"/>
    </source>
</evidence>
<dbReference type="PIRSF" id="PIRSF038959">
    <property type="entry name" value="SdpI"/>
    <property type="match status" value="1"/>
</dbReference>
<dbReference type="EMBL" id="NSGR01000009">
    <property type="protein sequence ID" value="PCH11448.1"/>
    <property type="molecule type" value="Genomic_DNA"/>
</dbReference>